<keyword evidence="2" id="KW-0472">Membrane</keyword>
<feature type="transmembrane region" description="Helical" evidence="2">
    <location>
        <begin position="477"/>
        <end position="501"/>
    </location>
</feature>
<dbReference type="Proteomes" id="UP000762676">
    <property type="component" value="Unassembled WGS sequence"/>
</dbReference>
<feature type="region of interest" description="Disordered" evidence="1">
    <location>
        <begin position="795"/>
        <end position="836"/>
    </location>
</feature>
<feature type="compositionally biased region" description="Polar residues" evidence="1">
    <location>
        <begin position="447"/>
        <end position="457"/>
    </location>
</feature>
<organism evidence="4 5">
    <name type="scientific">Elysia marginata</name>
    <dbReference type="NCBI Taxonomy" id="1093978"/>
    <lineage>
        <taxon>Eukaryota</taxon>
        <taxon>Metazoa</taxon>
        <taxon>Spiralia</taxon>
        <taxon>Lophotrochozoa</taxon>
        <taxon>Mollusca</taxon>
        <taxon>Gastropoda</taxon>
        <taxon>Heterobranchia</taxon>
        <taxon>Euthyneura</taxon>
        <taxon>Panpulmonata</taxon>
        <taxon>Sacoglossa</taxon>
        <taxon>Placobranchoidea</taxon>
        <taxon>Plakobranchidae</taxon>
        <taxon>Elysia</taxon>
    </lineage>
</organism>
<keyword evidence="5" id="KW-1185">Reference proteome</keyword>
<dbReference type="CDD" id="cd22823">
    <property type="entry name" value="Gal_Rha_Lectin"/>
    <property type="match status" value="1"/>
</dbReference>
<feature type="region of interest" description="Disordered" evidence="1">
    <location>
        <begin position="422"/>
        <end position="469"/>
    </location>
</feature>
<feature type="compositionally biased region" description="Low complexity" evidence="1">
    <location>
        <begin position="862"/>
        <end position="871"/>
    </location>
</feature>
<dbReference type="EMBL" id="BMAT01005615">
    <property type="protein sequence ID" value="GFR97122.1"/>
    <property type="molecule type" value="Genomic_DNA"/>
</dbReference>
<reference evidence="4 5" key="1">
    <citation type="journal article" date="2021" name="Elife">
        <title>Chloroplast acquisition without the gene transfer in kleptoplastic sea slugs, Plakobranchus ocellatus.</title>
        <authorList>
            <person name="Maeda T."/>
            <person name="Takahashi S."/>
            <person name="Yoshida T."/>
            <person name="Shimamura S."/>
            <person name="Takaki Y."/>
            <person name="Nagai Y."/>
            <person name="Toyoda A."/>
            <person name="Suzuki Y."/>
            <person name="Arimoto A."/>
            <person name="Ishii H."/>
            <person name="Satoh N."/>
            <person name="Nishiyama T."/>
            <person name="Hasebe M."/>
            <person name="Maruyama T."/>
            <person name="Minagawa J."/>
            <person name="Obokata J."/>
            <person name="Shigenobu S."/>
        </authorList>
    </citation>
    <scope>NUCLEOTIDE SEQUENCE [LARGE SCALE GENOMIC DNA]</scope>
</reference>
<feature type="compositionally biased region" description="Polar residues" evidence="1">
    <location>
        <begin position="879"/>
        <end position="893"/>
    </location>
</feature>
<dbReference type="AlphaFoldDB" id="A0AAV4HG42"/>
<protein>
    <recommendedName>
        <fullName evidence="6">SUEL-type lectin domain-containing protein</fullName>
    </recommendedName>
</protein>
<keyword evidence="3" id="KW-0732">Signal</keyword>
<sequence>MSVIHLLLLPIHSINICQDEAHFRCEAGELISVVSTNCGPNGVAARCPDTTQTTISSMCSGQQTCSNSGVAALVSPDGCSNPIHVDYQCKKGSTSVCQTNICAEASNGLSCPTGHVIHVRHMSCLTSRTAADCPRSSYSTLFMCEGAQHCDASGLRALLPQLCERVPEDGTSRGVVVQYFCVPESKIDTSCSTGRFHRLKGPFGVIRPPRLDDDNTDFISFKEEDEGKGEATEPDDDAGLSALPKPTDTSNGKSNKKKNKKISPPRCKWLINPRNDVIEVRVHQLTSTISSLSSSVSSVGATASFSSFSYCPDEGLLSIKYNNCSAGNQTETLTLCDKDGILTSKELKHESPPLKIQSCGMIKLTSALPLKTGYHAAVDKLIISYHTKLHFFIPPEMAGSADQEIPSGISQCLAPPALVPAQPESTTTLTSDLQGVSGPFNDPAAPSSISKKFGNTNGEEKDKPRSSSSRFPKLKMFILYVVFGVLIVALLIALIVVIVSYRRISVRKTRARGDSGERTALWLYPRQDDTPLETFFQTNSLADGSAASMTSGSESSHRKVIASVHLEPDTTRTSSGSGLSTFSPGQGGGSSDRGRDSAGLKDLIDTFQSGTFPGYSSLRDLCGPARFSTGSLETRGDAVAYELTDTAPAVVGGVRHSYNEACDGGPLYVRAGSGQYADVTRPENGPSTTEQNNREGVGSNTSFNAGDHYASSLMDDPYAKINGGSLYSKPLDGGFYASPDGADYESPSSGHYDGIGGHSGGYESCAGAGEGHYESLPCADSNIYEAIGSSVNNLKQHRKHDNQTAAATTTPNHQQHPPVPPPLPAPVANGGLNHTQPVDDFHYRVNNDEYAMVMKPNRLNSAISSSKSSSANLGHSHYRQTGPSNGDSSNSGIGTDFPGVESPYSQISDQHWKRRSAPPPQNGGYLHGNPLEDVV</sequence>
<feature type="compositionally biased region" description="Low complexity" evidence="1">
    <location>
        <begin position="571"/>
        <end position="584"/>
    </location>
</feature>
<feature type="compositionally biased region" description="Polar residues" evidence="1">
    <location>
        <begin position="423"/>
        <end position="434"/>
    </location>
</feature>
<feature type="chain" id="PRO_5043663223" description="SUEL-type lectin domain-containing protein" evidence="3">
    <location>
        <begin position="20"/>
        <end position="935"/>
    </location>
</feature>
<proteinExistence type="predicted"/>
<evidence type="ECO:0000256" key="3">
    <source>
        <dbReference type="SAM" id="SignalP"/>
    </source>
</evidence>
<evidence type="ECO:0000256" key="2">
    <source>
        <dbReference type="SAM" id="Phobius"/>
    </source>
</evidence>
<comment type="caution">
    <text evidence="4">The sequence shown here is derived from an EMBL/GenBank/DDBJ whole genome shotgun (WGS) entry which is preliminary data.</text>
</comment>
<keyword evidence="2" id="KW-0812">Transmembrane</keyword>
<keyword evidence="2" id="KW-1133">Transmembrane helix</keyword>
<evidence type="ECO:0000256" key="1">
    <source>
        <dbReference type="SAM" id="MobiDB-lite"/>
    </source>
</evidence>
<name>A0AAV4HG42_9GAST</name>
<feature type="compositionally biased region" description="Basic residues" evidence="1">
    <location>
        <begin position="254"/>
        <end position="263"/>
    </location>
</feature>
<feature type="compositionally biased region" description="Acidic residues" evidence="1">
    <location>
        <begin position="223"/>
        <end position="238"/>
    </location>
</feature>
<evidence type="ECO:0000313" key="5">
    <source>
        <dbReference type="Proteomes" id="UP000762676"/>
    </source>
</evidence>
<feature type="region of interest" description="Disordered" evidence="1">
    <location>
        <begin position="677"/>
        <end position="701"/>
    </location>
</feature>
<evidence type="ECO:0008006" key="6">
    <source>
        <dbReference type="Google" id="ProtNLM"/>
    </source>
</evidence>
<gene>
    <name evidence="4" type="ORF">ElyMa_002738100</name>
</gene>
<accession>A0AAV4HG42</accession>
<evidence type="ECO:0000313" key="4">
    <source>
        <dbReference type="EMBL" id="GFR97122.1"/>
    </source>
</evidence>
<feature type="region of interest" description="Disordered" evidence="1">
    <location>
        <begin position="206"/>
        <end position="265"/>
    </location>
</feature>
<feature type="signal peptide" evidence="3">
    <location>
        <begin position="1"/>
        <end position="19"/>
    </location>
</feature>
<feature type="region of interest" description="Disordered" evidence="1">
    <location>
        <begin position="569"/>
        <end position="598"/>
    </location>
</feature>
<feature type="region of interest" description="Disordered" evidence="1">
    <location>
        <begin position="862"/>
        <end position="935"/>
    </location>
</feature>